<dbReference type="AlphaFoldDB" id="A0A6S7I6Q8"/>
<dbReference type="EMBL" id="CACRXK020003757">
    <property type="protein sequence ID" value="CAB4000118.1"/>
    <property type="molecule type" value="Genomic_DNA"/>
</dbReference>
<dbReference type="Proteomes" id="UP001152795">
    <property type="component" value="Unassembled WGS sequence"/>
</dbReference>
<dbReference type="OrthoDB" id="5987633at2759"/>
<reference evidence="1" key="1">
    <citation type="submission" date="2020-04" db="EMBL/GenBank/DDBJ databases">
        <authorList>
            <person name="Alioto T."/>
            <person name="Alioto T."/>
            <person name="Gomez Garrido J."/>
        </authorList>
    </citation>
    <scope>NUCLEOTIDE SEQUENCE</scope>
    <source>
        <strain evidence="1">A484AB</strain>
    </source>
</reference>
<protein>
    <submittedName>
        <fullName evidence="1">Uncharacterized protein</fullName>
    </submittedName>
</protein>
<accession>A0A6S7I6Q8</accession>
<proteinExistence type="predicted"/>
<name>A0A6S7I6Q8_PARCT</name>
<evidence type="ECO:0000313" key="1">
    <source>
        <dbReference type="EMBL" id="CAB4000118.1"/>
    </source>
</evidence>
<comment type="caution">
    <text evidence="1">The sequence shown here is derived from an EMBL/GenBank/DDBJ whole genome shotgun (WGS) entry which is preliminary data.</text>
</comment>
<feature type="non-terminal residue" evidence="1">
    <location>
        <position position="80"/>
    </location>
</feature>
<sequence>MADRTKRSKITSLIAKLKSRQEFIPLLGPIVDRIHIEPLHLKNNACALAHRYLLDEVIAISSLPKAIKIFSEIPSSSPIV</sequence>
<evidence type="ECO:0000313" key="2">
    <source>
        <dbReference type="Proteomes" id="UP001152795"/>
    </source>
</evidence>
<organism evidence="1 2">
    <name type="scientific">Paramuricea clavata</name>
    <name type="common">Red gorgonian</name>
    <name type="synonym">Violescent sea-whip</name>
    <dbReference type="NCBI Taxonomy" id="317549"/>
    <lineage>
        <taxon>Eukaryota</taxon>
        <taxon>Metazoa</taxon>
        <taxon>Cnidaria</taxon>
        <taxon>Anthozoa</taxon>
        <taxon>Octocorallia</taxon>
        <taxon>Malacalcyonacea</taxon>
        <taxon>Plexauridae</taxon>
        <taxon>Paramuricea</taxon>
    </lineage>
</organism>
<keyword evidence="2" id="KW-1185">Reference proteome</keyword>
<gene>
    <name evidence="1" type="ORF">PACLA_8A042801</name>
</gene>